<name>A0A1Y5F7V7_9BACT</name>
<dbReference type="AlphaFoldDB" id="A0A1Y5F7V7"/>
<dbReference type="Proteomes" id="UP000196531">
    <property type="component" value="Unassembled WGS sequence"/>
</dbReference>
<comment type="caution">
    <text evidence="1">The sequence shown here is derived from an EMBL/GenBank/DDBJ whole genome shotgun (WGS) entry which is preliminary data.</text>
</comment>
<sequence length="176" mass="19900">MHKLVTILFMTLIFASCGLKKQKHIQQKDGSRQFAISDPTFKSYAQSFTSYAKTYLNQPGFVIGDVPINFGDTENTSFDGVCNTYSDGTKEVIIKQSWWNSASVHQREVMIFHELGHCSLNRDHDSEIISKESYVVKGSIMNPVIPGSSHYLQYKTAYLTELFTYNKAPLQQAIGI</sequence>
<dbReference type="EMBL" id="MAAO01000006">
    <property type="protein sequence ID" value="OUR96854.1"/>
    <property type="molecule type" value="Genomic_DNA"/>
</dbReference>
<evidence type="ECO:0000313" key="1">
    <source>
        <dbReference type="EMBL" id="OUR96854.1"/>
    </source>
</evidence>
<evidence type="ECO:0008006" key="3">
    <source>
        <dbReference type="Google" id="ProtNLM"/>
    </source>
</evidence>
<accession>A0A1Y5F7V7</accession>
<evidence type="ECO:0000313" key="2">
    <source>
        <dbReference type="Proteomes" id="UP000196531"/>
    </source>
</evidence>
<reference evidence="2" key="1">
    <citation type="journal article" date="2017" name="Proc. Natl. Acad. Sci. U.S.A.">
        <title>Simulation of Deepwater Horizon oil plume reveals substrate specialization within a complex community of hydrocarbon-degraders.</title>
        <authorList>
            <person name="Hu P."/>
            <person name="Dubinsky E.A."/>
            <person name="Probst A.J."/>
            <person name="Wang J."/>
            <person name="Sieber C.M.K."/>
            <person name="Tom L.M."/>
            <person name="Gardinali P."/>
            <person name="Banfield J.F."/>
            <person name="Atlas R.M."/>
            <person name="Andersen G.L."/>
        </authorList>
    </citation>
    <scope>NUCLEOTIDE SEQUENCE [LARGE SCALE GENOMIC DNA]</scope>
</reference>
<gene>
    <name evidence="1" type="ORF">A9Q84_10985</name>
</gene>
<dbReference type="PROSITE" id="PS51257">
    <property type="entry name" value="PROKAR_LIPOPROTEIN"/>
    <property type="match status" value="1"/>
</dbReference>
<proteinExistence type="predicted"/>
<organism evidence="1 2">
    <name type="scientific">Halobacteriovorax marinus</name>
    <dbReference type="NCBI Taxonomy" id="97084"/>
    <lineage>
        <taxon>Bacteria</taxon>
        <taxon>Pseudomonadati</taxon>
        <taxon>Bdellovibrionota</taxon>
        <taxon>Bacteriovoracia</taxon>
        <taxon>Bacteriovoracales</taxon>
        <taxon>Halobacteriovoraceae</taxon>
        <taxon>Halobacteriovorax</taxon>
    </lineage>
</organism>
<protein>
    <recommendedName>
        <fullName evidence="3">Lipoprotein</fullName>
    </recommendedName>
</protein>